<accession>A0A1B0CEY9</accession>
<dbReference type="AlphaFoldDB" id="A0A1B0CEY9"/>
<dbReference type="Pfam" id="PF05485">
    <property type="entry name" value="THAP"/>
    <property type="match status" value="1"/>
</dbReference>
<dbReference type="Proteomes" id="UP000092461">
    <property type="component" value="Unassembled WGS sequence"/>
</dbReference>
<dbReference type="VEuPathDB" id="VectorBase:LLONM1_001178"/>
<reference evidence="8" key="1">
    <citation type="submission" date="2020-05" db="UniProtKB">
        <authorList>
            <consortium name="EnsemblMetazoa"/>
        </authorList>
    </citation>
    <scope>IDENTIFICATION</scope>
    <source>
        <strain evidence="8">Jacobina</strain>
    </source>
</reference>
<name>A0A1B0CEY9_LUTLO</name>
<feature type="region of interest" description="Disordered" evidence="6">
    <location>
        <begin position="78"/>
        <end position="117"/>
    </location>
</feature>
<keyword evidence="3" id="KW-0862">Zinc</keyword>
<evidence type="ECO:0000256" key="6">
    <source>
        <dbReference type="SAM" id="MobiDB-lite"/>
    </source>
</evidence>
<dbReference type="Gene3D" id="6.20.210.20">
    <property type="entry name" value="THAP domain"/>
    <property type="match status" value="1"/>
</dbReference>
<keyword evidence="2 5" id="KW-0863">Zinc-finger</keyword>
<evidence type="ECO:0000259" key="7">
    <source>
        <dbReference type="PROSITE" id="PS50950"/>
    </source>
</evidence>
<sequence length="117" mass="13222">MKCIVPNCRITGHYASKESPKIRFYKCPSMRKLWVEILNISGQLSNNSWICSRHFRKTDIVMKRRRDRSFKFMLSPTAIPLAPTPRSPTKLARTPSASPSPPTLITSPLQNPPASPS</sequence>
<dbReference type="EnsemblMetazoa" id="LLOJ002909-RA">
    <property type="protein sequence ID" value="LLOJ002909-PA"/>
    <property type="gene ID" value="LLOJ002909"/>
</dbReference>
<proteinExistence type="predicted"/>
<evidence type="ECO:0000313" key="9">
    <source>
        <dbReference type="Proteomes" id="UP000092461"/>
    </source>
</evidence>
<keyword evidence="4 5" id="KW-0238">DNA-binding</keyword>
<dbReference type="SMART" id="SM00980">
    <property type="entry name" value="THAP"/>
    <property type="match status" value="1"/>
</dbReference>
<evidence type="ECO:0000256" key="1">
    <source>
        <dbReference type="ARBA" id="ARBA00022723"/>
    </source>
</evidence>
<evidence type="ECO:0000256" key="5">
    <source>
        <dbReference type="PROSITE-ProRule" id="PRU00309"/>
    </source>
</evidence>
<dbReference type="SUPFAM" id="SSF57716">
    <property type="entry name" value="Glucocorticoid receptor-like (DNA-binding domain)"/>
    <property type="match status" value="1"/>
</dbReference>
<evidence type="ECO:0000256" key="3">
    <source>
        <dbReference type="ARBA" id="ARBA00022833"/>
    </source>
</evidence>
<feature type="domain" description="THAP-type" evidence="7">
    <location>
        <begin position="1"/>
        <end position="83"/>
    </location>
</feature>
<dbReference type="GO" id="GO:0008270">
    <property type="term" value="F:zinc ion binding"/>
    <property type="evidence" value="ECO:0007669"/>
    <property type="project" value="UniProtKB-KW"/>
</dbReference>
<evidence type="ECO:0000256" key="4">
    <source>
        <dbReference type="ARBA" id="ARBA00023125"/>
    </source>
</evidence>
<organism evidence="8 9">
    <name type="scientific">Lutzomyia longipalpis</name>
    <name type="common">Sand fly</name>
    <dbReference type="NCBI Taxonomy" id="7200"/>
    <lineage>
        <taxon>Eukaryota</taxon>
        <taxon>Metazoa</taxon>
        <taxon>Ecdysozoa</taxon>
        <taxon>Arthropoda</taxon>
        <taxon>Hexapoda</taxon>
        <taxon>Insecta</taxon>
        <taxon>Pterygota</taxon>
        <taxon>Neoptera</taxon>
        <taxon>Endopterygota</taxon>
        <taxon>Diptera</taxon>
        <taxon>Nematocera</taxon>
        <taxon>Psychodoidea</taxon>
        <taxon>Psychodidae</taxon>
        <taxon>Lutzomyia</taxon>
        <taxon>Lutzomyia</taxon>
    </lineage>
</organism>
<dbReference type="PROSITE" id="PS50950">
    <property type="entry name" value="ZF_THAP"/>
    <property type="match status" value="1"/>
</dbReference>
<dbReference type="GO" id="GO:0003677">
    <property type="term" value="F:DNA binding"/>
    <property type="evidence" value="ECO:0007669"/>
    <property type="project" value="UniProtKB-UniRule"/>
</dbReference>
<keyword evidence="1" id="KW-0479">Metal-binding</keyword>
<protein>
    <recommendedName>
        <fullName evidence="7">THAP-type domain-containing protein</fullName>
    </recommendedName>
</protein>
<evidence type="ECO:0000256" key="2">
    <source>
        <dbReference type="ARBA" id="ARBA00022771"/>
    </source>
</evidence>
<dbReference type="VEuPathDB" id="VectorBase:LLOJ002909"/>
<evidence type="ECO:0000313" key="8">
    <source>
        <dbReference type="EnsemblMetazoa" id="LLOJ002909-PA"/>
    </source>
</evidence>
<keyword evidence="9" id="KW-1185">Reference proteome</keyword>
<dbReference type="InterPro" id="IPR006612">
    <property type="entry name" value="THAP_Znf"/>
</dbReference>
<dbReference type="EMBL" id="AJWK01009472">
    <property type="status" value="NOT_ANNOTATED_CDS"/>
    <property type="molecule type" value="Genomic_DNA"/>
</dbReference>
<dbReference type="InterPro" id="IPR038441">
    <property type="entry name" value="THAP_Znf_sf"/>
</dbReference>